<protein>
    <submittedName>
        <fullName evidence="1">Uncharacterized protein</fullName>
    </submittedName>
</protein>
<comment type="caution">
    <text evidence="1">The sequence shown here is derived from an EMBL/GenBank/DDBJ whole genome shotgun (WGS) entry which is preliminary data.</text>
</comment>
<proteinExistence type="predicted"/>
<organism evidence="1 2">
    <name type="scientific">Paramecium sonneborni</name>
    <dbReference type="NCBI Taxonomy" id="65129"/>
    <lineage>
        <taxon>Eukaryota</taxon>
        <taxon>Sar</taxon>
        <taxon>Alveolata</taxon>
        <taxon>Ciliophora</taxon>
        <taxon>Intramacronucleata</taxon>
        <taxon>Oligohymenophorea</taxon>
        <taxon>Peniculida</taxon>
        <taxon>Parameciidae</taxon>
        <taxon>Paramecium</taxon>
    </lineage>
</organism>
<sequence>MQNIKNLSKINSYIQMAIISSLFIDAFEILNYITKLDDLYSILISKDIWKQIHTLFCYLCYLSSFLSTSNEIDTQDYQFKVKFGNKNFCGINDQLAYLSLNQANWPLSWLRKFFQNYKHKCNKFKIYMKILVNLTSLIIIKSIYNCQFKFDFQLKIQNVNHFFNISNQFRFNKIKMKIFLKDIFNHIQINQIKSIFINLENISLIQITYKINQLLLLILYHFYQNYFTIKEYWKSRNIQVCNESIY</sequence>
<reference evidence="1" key="1">
    <citation type="submission" date="2021-01" db="EMBL/GenBank/DDBJ databases">
        <authorList>
            <consortium name="Genoscope - CEA"/>
            <person name="William W."/>
        </authorList>
    </citation>
    <scope>NUCLEOTIDE SEQUENCE</scope>
</reference>
<accession>A0A8S1RU87</accession>
<evidence type="ECO:0000313" key="1">
    <source>
        <dbReference type="EMBL" id="CAD8130409.1"/>
    </source>
</evidence>
<evidence type="ECO:0000313" key="2">
    <source>
        <dbReference type="Proteomes" id="UP000692954"/>
    </source>
</evidence>
<gene>
    <name evidence="1" type="ORF">PSON_ATCC_30995.1.T2870004</name>
</gene>
<dbReference type="Proteomes" id="UP000692954">
    <property type="component" value="Unassembled WGS sequence"/>
</dbReference>
<name>A0A8S1RU87_9CILI</name>
<dbReference type="AlphaFoldDB" id="A0A8S1RU87"/>
<dbReference type="EMBL" id="CAJJDN010000287">
    <property type="protein sequence ID" value="CAD8130409.1"/>
    <property type="molecule type" value="Genomic_DNA"/>
</dbReference>
<keyword evidence="2" id="KW-1185">Reference proteome</keyword>